<dbReference type="EMBL" id="BAAFSV010000002">
    <property type="protein sequence ID" value="GAB1312696.1"/>
    <property type="molecule type" value="Genomic_DNA"/>
</dbReference>
<evidence type="ECO:0000256" key="1">
    <source>
        <dbReference type="SAM" id="MobiDB-lite"/>
    </source>
</evidence>
<comment type="caution">
    <text evidence="2">The sequence shown here is derived from an EMBL/GenBank/DDBJ whole genome shotgun (WGS) entry which is preliminary data.</text>
</comment>
<dbReference type="Proteomes" id="UP001628179">
    <property type="component" value="Unassembled WGS sequence"/>
</dbReference>
<reference evidence="2 3" key="1">
    <citation type="submission" date="2024-09" db="EMBL/GenBank/DDBJ databases">
        <title>Itraconazole resistance in Madurella fahalii resulting from another homologue of gene encoding cytochrome P450 14-alpha sterol demethylase (CYP51).</title>
        <authorList>
            <person name="Yoshioka I."/>
            <person name="Fahal A.H."/>
            <person name="Kaneko S."/>
            <person name="Yaguchi T."/>
        </authorList>
    </citation>
    <scope>NUCLEOTIDE SEQUENCE [LARGE SCALE GENOMIC DNA]</scope>
    <source>
        <strain evidence="2 3">IFM 68171</strain>
    </source>
</reference>
<gene>
    <name evidence="2" type="ORF">MFIFM68171_02906</name>
</gene>
<dbReference type="RefSeq" id="XP_070914429.1">
    <property type="nucleotide sequence ID" value="XM_071058328.1"/>
</dbReference>
<evidence type="ECO:0000313" key="3">
    <source>
        <dbReference type="Proteomes" id="UP001628179"/>
    </source>
</evidence>
<name>A0ABQ0G4K7_9PEZI</name>
<proteinExistence type="predicted"/>
<organism evidence="2 3">
    <name type="scientific">Madurella fahalii</name>
    <dbReference type="NCBI Taxonomy" id="1157608"/>
    <lineage>
        <taxon>Eukaryota</taxon>
        <taxon>Fungi</taxon>
        <taxon>Dikarya</taxon>
        <taxon>Ascomycota</taxon>
        <taxon>Pezizomycotina</taxon>
        <taxon>Sordariomycetes</taxon>
        <taxon>Sordariomycetidae</taxon>
        <taxon>Sordariales</taxon>
        <taxon>Sordariales incertae sedis</taxon>
        <taxon>Madurella</taxon>
    </lineage>
</organism>
<sequence length="93" mass="9891">MSQTPSRVAQEAETVAQRWSPVQFHGPLPNSWKGLPKSTATSRSPSPVTSSESSQFYAPSTSSFATSAGPAVECGFPNDDEADQWAGSERGEE</sequence>
<feature type="compositionally biased region" description="Polar residues" evidence="1">
    <location>
        <begin position="55"/>
        <end position="66"/>
    </location>
</feature>
<evidence type="ECO:0000313" key="2">
    <source>
        <dbReference type="EMBL" id="GAB1312696.1"/>
    </source>
</evidence>
<accession>A0ABQ0G4K7</accession>
<protein>
    <submittedName>
        <fullName evidence="2">Uncharacterized protein</fullName>
    </submittedName>
</protein>
<feature type="compositionally biased region" description="Low complexity" evidence="1">
    <location>
        <begin position="38"/>
        <end position="54"/>
    </location>
</feature>
<keyword evidence="3" id="KW-1185">Reference proteome</keyword>
<dbReference type="GeneID" id="98173651"/>
<feature type="region of interest" description="Disordered" evidence="1">
    <location>
        <begin position="1"/>
        <end position="93"/>
    </location>
</feature>